<dbReference type="PANTHER" id="PTHR32194">
    <property type="entry name" value="METALLOPROTEASE TLDD"/>
    <property type="match status" value="1"/>
</dbReference>
<name>A0A836CF21_9STRA</name>
<dbReference type="AlphaFoldDB" id="A0A836CF21"/>
<evidence type="ECO:0000256" key="6">
    <source>
        <dbReference type="ARBA" id="ARBA00022698"/>
    </source>
</evidence>
<dbReference type="GO" id="GO:0005737">
    <property type="term" value="C:cytoplasm"/>
    <property type="evidence" value="ECO:0007669"/>
    <property type="project" value="TreeGrafter"/>
</dbReference>
<keyword evidence="12" id="KW-1185">Reference proteome</keyword>
<keyword evidence="10" id="KW-0732">Signal</keyword>
<comment type="caution">
    <text evidence="11">The sequence shown here is derived from an EMBL/GenBank/DDBJ whole genome shotgun (WGS) entry which is preliminary data.</text>
</comment>
<keyword evidence="7 11" id="KW-0378">Hydrolase</keyword>
<dbReference type="GO" id="GO:0004298">
    <property type="term" value="F:threonine-type endopeptidase activity"/>
    <property type="evidence" value="ECO:0007669"/>
    <property type="project" value="UniProtKB-KW"/>
</dbReference>
<evidence type="ECO:0000256" key="9">
    <source>
        <dbReference type="ARBA" id="ARBA00023242"/>
    </source>
</evidence>
<evidence type="ECO:0000256" key="8">
    <source>
        <dbReference type="ARBA" id="ARBA00022942"/>
    </source>
</evidence>
<dbReference type="PANTHER" id="PTHR32194:SF4">
    <property type="entry name" value="PROTEASOME SUBUNIT BETA TYPE-7"/>
    <property type="match status" value="1"/>
</dbReference>
<keyword evidence="9" id="KW-0539">Nucleus</keyword>
<reference evidence="11" key="1">
    <citation type="submission" date="2021-02" db="EMBL/GenBank/DDBJ databases">
        <title>First Annotated Genome of the Yellow-green Alga Tribonema minus.</title>
        <authorList>
            <person name="Mahan K.M."/>
        </authorList>
    </citation>
    <scope>NUCLEOTIDE SEQUENCE</scope>
    <source>
        <strain evidence="11">UTEX B ZZ1240</strain>
    </source>
</reference>
<evidence type="ECO:0000256" key="5">
    <source>
        <dbReference type="ARBA" id="ARBA00022670"/>
    </source>
</evidence>
<dbReference type="InterPro" id="IPR023333">
    <property type="entry name" value="Proteasome_suB-type"/>
</dbReference>
<dbReference type="Pfam" id="PF00227">
    <property type="entry name" value="Proteasome"/>
    <property type="match status" value="1"/>
</dbReference>
<dbReference type="GO" id="GO:0005839">
    <property type="term" value="C:proteasome core complex"/>
    <property type="evidence" value="ECO:0007669"/>
    <property type="project" value="InterPro"/>
</dbReference>
<evidence type="ECO:0000256" key="7">
    <source>
        <dbReference type="ARBA" id="ARBA00022801"/>
    </source>
</evidence>
<comment type="catalytic activity">
    <reaction evidence="1">
        <text>Cleavage of peptide bonds with very broad specificity.</text>
        <dbReference type="EC" id="3.4.25.1"/>
    </reaction>
</comment>
<dbReference type="PROSITE" id="PS51476">
    <property type="entry name" value="PROTEASOME_BETA_2"/>
    <property type="match status" value="1"/>
</dbReference>
<feature type="signal peptide" evidence="10">
    <location>
        <begin position="1"/>
        <end position="22"/>
    </location>
</feature>
<sequence>MILSTHPTLVLLLALTEPFVSGSSTWATVQAHLSPGSTLDDFIAARVRKTGTTIVGVVCDDCLVLGADTRATNDRTVADKNCEKIHKIAANIYCCGAGTSADCERLTLEARLRMMEFTRLMQSVHPAHSGELSTDDVQRQHCRVAAAHRFLKNATYHSVEDVSAAFVLGGVDTTGPHLYAIDQDGSSSKGPFAALGSGSMAALSVLESEYQDGISEQAAMDLVCLAIAAGIDNDLGSGSNIDLCIIRKHTVEYHRSYQQLQQPQRTACTADTGGGRTESDIMIRVRQTRATAAATSLARRNIVYPALRTASVPSQVGDVRVRIDDSIELL</sequence>
<protein>
    <recommendedName>
        <fullName evidence="3">proteasome endopeptidase complex</fullName>
        <ecNumber evidence="3">3.4.25.1</ecNumber>
    </recommendedName>
</protein>
<keyword evidence="8" id="KW-0647">Proteasome</keyword>
<evidence type="ECO:0000256" key="3">
    <source>
        <dbReference type="ARBA" id="ARBA00012039"/>
    </source>
</evidence>
<feature type="chain" id="PRO_5032308849" description="proteasome endopeptidase complex" evidence="10">
    <location>
        <begin position="23"/>
        <end position="330"/>
    </location>
</feature>
<dbReference type="Proteomes" id="UP000664859">
    <property type="component" value="Unassembled WGS sequence"/>
</dbReference>
<evidence type="ECO:0000313" key="11">
    <source>
        <dbReference type="EMBL" id="KAG5182813.1"/>
    </source>
</evidence>
<dbReference type="PROSITE" id="PS00854">
    <property type="entry name" value="PROTEASOME_BETA_1"/>
    <property type="match status" value="1"/>
</dbReference>
<dbReference type="EMBL" id="JAFCMP010000223">
    <property type="protein sequence ID" value="KAG5182813.1"/>
    <property type="molecule type" value="Genomic_DNA"/>
</dbReference>
<gene>
    <name evidence="11" type="ORF">JKP88DRAFT_195748</name>
</gene>
<evidence type="ECO:0000256" key="1">
    <source>
        <dbReference type="ARBA" id="ARBA00001198"/>
    </source>
</evidence>
<dbReference type="Gene3D" id="3.60.20.10">
    <property type="entry name" value="Glutamine Phosphoribosylpyrophosphate, subunit 1, domain 1"/>
    <property type="match status" value="1"/>
</dbReference>
<evidence type="ECO:0000256" key="2">
    <source>
        <dbReference type="ARBA" id="ARBA00004123"/>
    </source>
</evidence>
<evidence type="ECO:0000256" key="4">
    <source>
        <dbReference type="ARBA" id="ARBA00022490"/>
    </source>
</evidence>
<dbReference type="EC" id="3.4.25.1" evidence="3"/>
<accession>A0A836CF21</accession>
<evidence type="ECO:0000313" key="12">
    <source>
        <dbReference type="Proteomes" id="UP000664859"/>
    </source>
</evidence>
<keyword evidence="4" id="KW-0963">Cytoplasm</keyword>
<dbReference type="GO" id="GO:0005634">
    <property type="term" value="C:nucleus"/>
    <property type="evidence" value="ECO:0007669"/>
    <property type="project" value="UniProtKB-SubCell"/>
</dbReference>
<evidence type="ECO:0000256" key="10">
    <source>
        <dbReference type="SAM" id="SignalP"/>
    </source>
</evidence>
<comment type="subcellular location">
    <subcellularLocation>
        <location evidence="2">Nucleus</location>
    </subcellularLocation>
</comment>
<dbReference type="InterPro" id="IPR029055">
    <property type="entry name" value="Ntn_hydrolases_N"/>
</dbReference>
<dbReference type="GO" id="GO:0051603">
    <property type="term" value="P:proteolysis involved in protein catabolic process"/>
    <property type="evidence" value="ECO:0007669"/>
    <property type="project" value="InterPro"/>
</dbReference>
<keyword evidence="5" id="KW-0645">Protease</keyword>
<dbReference type="OrthoDB" id="429533at2759"/>
<dbReference type="InterPro" id="IPR001353">
    <property type="entry name" value="Proteasome_sua/b"/>
</dbReference>
<proteinExistence type="predicted"/>
<keyword evidence="6" id="KW-0888">Threonine protease</keyword>
<organism evidence="11 12">
    <name type="scientific">Tribonema minus</name>
    <dbReference type="NCBI Taxonomy" id="303371"/>
    <lineage>
        <taxon>Eukaryota</taxon>
        <taxon>Sar</taxon>
        <taxon>Stramenopiles</taxon>
        <taxon>Ochrophyta</taxon>
        <taxon>PX clade</taxon>
        <taxon>Xanthophyceae</taxon>
        <taxon>Tribonematales</taxon>
        <taxon>Tribonemataceae</taxon>
        <taxon>Tribonema</taxon>
    </lineage>
</organism>
<dbReference type="InterPro" id="IPR016050">
    <property type="entry name" value="Proteasome_bsu_CS"/>
</dbReference>
<dbReference type="SUPFAM" id="SSF56235">
    <property type="entry name" value="N-terminal nucleophile aminohydrolases (Ntn hydrolases)"/>
    <property type="match status" value="1"/>
</dbReference>